<protein>
    <submittedName>
        <fullName evidence="3">3281_t:CDS:1</fullName>
    </submittedName>
</protein>
<dbReference type="PANTHER" id="PTHR43591">
    <property type="entry name" value="METHYLTRANSFERASE"/>
    <property type="match status" value="1"/>
</dbReference>
<dbReference type="Proteomes" id="UP000789831">
    <property type="component" value="Unassembled WGS sequence"/>
</dbReference>
<dbReference type="SUPFAM" id="SSF53335">
    <property type="entry name" value="S-adenosyl-L-methionine-dependent methyltransferases"/>
    <property type="match status" value="1"/>
</dbReference>
<feature type="region of interest" description="Disordered" evidence="1">
    <location>
        <begin position="1"/>
        <end position="26"/>
    </location>
</feature>
<feature type="non-terminal residue" evidence="3">
    <location>
        <position position="306"/>
    </location>
</feature>
<organism evidence="3 4">
    <name type="scientific">Ambispora gerdemannii</name>
    <dbReference type="NCBI Taxonomy" id="144530"/>
    <lineage>
        <taxon>Eukaryota</taxon>
        <taxon>Fungi</taxon>
        <taxon>Fungi incertae sedis</taxon>
        <taxon>Mucoromycota</taxon>
        <taxon>Glomeromycotina</taxon>
        <taxon>Glomeromycetes</taxon>
        <taxon>Archaeosporales</taxon>
        <taxon>Ambisporaceae</taxon>
        <taxon>Ambispora</taxon>
    </lineage>
</organism>
<proteinExistence type="predicted"/>
<evidence type="ECO:0000313" key="4">
    <source>
        <dbReference type="Proteomes" id="UP000789831"/>
    </source>
</evidence>
<dbReference type="Gene3D" id="3.40.50.150">
    <property type="entry name" value="Vaccinia Virus protein VP39"/>
    <property type="match status" value="1"/>
</dbReference>
<feature type="compositionally biased region" description="Polar residues" evidence="1">
    <location>
        <begin position="15"/>
        <end position="24"/>
    </location>
</feature>
<evidence type="ECO:0000313" key="3">
    <source>
        <dbReference type="EMBL" id="CAG8615258.1"/>
    </source>
</evidence>
<dbReference type="InterPro" id="IPR041698">
    <property type="entry name" value="Methyltransf_25"/>
</dbReference>
<name>A0A9N9CX48_9GLOM</name>
<accession>A0A9N9CX48</accession>
<dbReference type="AlphaFoldDB" id="A0A9N9CX48"/>
<feature type="domain" description="Methyltransferase" evidence="2">
    <location>
        <begin position="98"/>
        <end position="189"/>
    </location>
</feature>
<comment type="caution">
    <text evidence="3">The sequence shown here is derived from an EMBL/GenBank/DDBJ whole genome shotgun (WGS) entry which is preliminary data.</text>
</comment>
<feature type="compositionally biased region" description="Basic residues" evidence="1">
    <location>
        <begin position="1"/>
        <end position="12"/>
    </location>
</feature>
<sequence>MGHHISIPKKRERQTPQSSFSNRPISFRRGSECDGFEVLQTYQTIDGRVFQVDNKRYPMPCDALEKKRLHMQHYLFKEVWNGNFSSPIHEKLKQGMRVLDSGCGVGSWTLDMANEYPASTFVGVDLIEVATVDIRPSNAEFLQFNLLNGLPFPNETFDFVYQRFLWQAFTQNQWINLIDNFLRVTKTGGWIELMEVKPMICNPGPIAKKFSDVVQQYMSSNEINPKIHLQIPKIMADTNKFRSIVSLETITPLGKLHKKSHGIHGIKMLESVAEAFKSLQVALKWELGVDNHEYEEMLKQFIIEGS</sequence>
<evidence type="ECO:0000256" key="1">
    <source>
        <dbReference type="SAM" id="MobiDB-lite"/>
    </source>
</evidence>
<reference evidence="3" key="1">
    <citation type="submission" date="2021-06" db="EMBL/GenBank/DDBJ databases">
        <authorList>
            <person name="Kallberg Y."/>
            <person name="Tangrot J."/>
            <person name="Rosling A."/>
        </authorList>
    </citation>
    <scope>NUCLEOTIDE SEQUENCE</scope>
    <source>
        <strain evidence="3">MT106</strain>
    </source>
</reference>
<gene>
    <name evidence="3" type="ORF">AGERDE_LOCUS9799</name>
</gene>
<dbReference type="EMBL" id="CAJVPL010002607">
    <property type="protein sequence ID" value="CAG8615258.1"/>
    <property type="molecule type" value="Genomic_DNA"/>
</dbReference>
<dbReference type="Pfam" id="PF13649">
    <property type="entry name" value="Methyltransf_25"/>
    <property type="match status" value="1"/>
</dbReference>
<dbReference type="InterPro" id="IPR029063">
    <property type="entry name" value="SAM-dependent_MTases_sf"/>
</dbReference>
<keyword evidence="4" id="KW-1185">Reference proteome</keyword>
<dbReference type="CDD" id="cd02440">
    <property type="entry name" value="AdoMet_MTases"/>
    <property type="match status" value="1"/>
</dbReference>
<dbReference type="OrthoDB" id="2013972at2759"/>
<evidence type="ECO:0000259" key="2">
    <source>
        <dbReference type="Pfam" id="PF13649"/>
    </source>
</evidence>